<keyword evidence="1" id="KW-1133">Transmembrane helix</keyword>
<protein>
    <recommendedName>
        <fullName evidence="4">Cardiolipin synthase N-terminal domain-containing protein</fullName>
    </recommendedName>
</protein>
<reference evidence="3" key="1">
    <citation type="journal article" date="2019" name="Int. J. Syst. Evol. Microbiol.">
        <title>The Global Catalogue of Microorganisms (GCM) 10K type strain sequencing project: providing services to taxonomists for standard genome sequencing and annotation.</title>
        <authorList>
            <consortium name="The Broad Institute Genomics Platform"/>
            <consortium name="The Broad Institute Genome Sequencing Center for Infectious Disease"/>
            <person name="Wu L."/>
            <person name="Ma J."/>
        </authorList>
    </citation>
    <scope>NUCLEOTIDE SEQUENCE [LARGE SCALE GENOMIC DNA]</scope>
    <source>
        <strain evidence="3">CGMCC 4.1467</strain>
    </source>
</reference>
<organism evidence="2 3">
    <name type="scientific">Haloferula chungangensis</name>
    <dbReference type="NCBI Taxonomy" id="1048331"/>
    <lineage>
        <taxon>Bacteria</taxon>
        <taxon>Pseudomonadati</taxon>
        <taxon>Verrucomicrobiota</taxon>
        <taxon>Verrucomicrobiia</taxon>
        <taxon>Verrucomicrobiales</taxon>
        <taxon>Verrucomicrobiaceae</taxon>
        <taxon>Haloferula</taxon>
    </lineage>
</organism>
<evidence type="ECO:0000313" key="3">
    <source>
        <dbReference type="Proteomes" id="UP001596472"/>
    </source>
</evidence>
<keyword evidence="1" id="KW-0472">Membrane</keyword>
<feature type="transmembrane region" description="Helical" evidence="1">
    <location>
        <begin position="22"/>
        <end position="45"/>
    </location>
</feature>
<gene>
    <name evidence="2" type="ORF">ACFQY0_01690</name>
</gene>
<evidence type="ECO:0000313" key="2">
    <source>
        <dbReference type="EMBL" id="MFC7335874.1"/>
    </source>
</evidence>
<sequence length="67" mass="7222">MLDSLLACATCANNFRGDGNAAGWSILFMLGVIVPMLGGVVFCMIRLVRREGSTLDPELRDDFDADA</sequence>
<keyword evidence="1" id="KW-0812">Transmembrane</keyword>
<dbReference type="Proteomes" id="UP001596472">
    <property type="component" value="Unassembled WGS sequence"/>
</dbReference>
<dbReference type="EMBL" id="JBHTBS010000001">
    <property type="protein sequence ID" value="MFC7335874.1"/>
    <property type="molecule type" value="Genomic_DNA"/>
</dbReference>
<comment type="caution">
    <text evidence="2">The sequence shown here is derived from an EMBL/GenBank/DDBJ whole genome shotgun (WGS) entry which is preliminary data.</text>
</comment>
<dbReference type="RefSeq" id="WP_379708418.1">
    <property type="nucleotide sequence ID" value="NZ_JBHTBS010000001.1"/>
</dbReference>
<accession>A0ABW2L2C1</accession>
<keyword evidence="3" id="KW-1185">Reference proteome</keyword>
<name>A0ABW2L2C1_9BACT</name>
<evidence type="ECO:0000256" key="1">
    <source>
        <dbReference type="SAM" id="Phobius"/>
    </source>
</evidence>
<evidence type="ECO:0008006" key="4">
    <source>
        <dbReference type="Google" id="ProtNLM"/>
    </source>
</evidence>
<proteinExistence type="predicted"/>